<keyword evidence="2" id="KW-0479">Metal-binding</keyword>
<dbReference type="GO" id="GO:0051537">
    <property type="term" value="F:2 iron, 2 sulfur cluster binding"/>
    <property type="evidence" value="ECO:0007669"/>
    <property type="project" value="UniProtKB-KW"/>
</dbReference>
<dbReference type="GO" id="GO:0005737">
    <property type="term" value="C:cytoplasm"/>
    <property type="evidence" value="ECO:0007669"/>
    <property type="project" value="UniProtKB-ARBA"/>
</dbReference>
<feature type="domain" description="Iron-binding zinc finger CDGSH type" evidence="5">
    <location>
        <begin position="26"/>
        <end position="60"/>
    </location>
</feature>
<keyword evidence="3" id="KW-0408">Iron</keyword>
<keyword evidence="7" id="KW-1185">Reference proteome</keyword>
<keyword evidence="4" id="KW-0411">Iron-sulfur</keyword>
<name>A0A917FWG8_9BACL</name>
<comment type="caution">
    <text evidence="6">The sequence shown here is derived from an EMBL/GenBank/DDBJ whole genome shotgun (WGS) entry which is preliminary data.</text>
</comment>
<proteinExistence type="predicted"/>
<dbReference type="Proteomes" id="UP000644756">
    <property type="component" value="Unassembled WGS sequence"/>
</dbReference>
<protein>
    <recommendedName>
        <fullName evidence="5">Iron-binding zinc finger CDGSH type domain-containing protein</fullName>
    </recommendedName>
</protein>
<dbReference type="GO" id="GO:0046872">
    <property type="term" value="F:metal ion binding"/>
    <property type="evidence" value="ECO:0007669"/>
    <property type="project" value="UniProtKB-KW"/>
</dbReference>
<dbReference type="Pfam" id="PF09360">
    <property type="entry name" value="zf-CDGSH"/>
    <property type="match status" value="1"/>
</dbReference>
<evidence type="ECO:0000256" key="4">
    <source>
        <dbReference type="ARBA" id="ARBA00023014"/>
    </source>
</evidence>
<keyword evidence="1" id="KW-0001">2Fe-2S</keyword>
<dbReference type="RefSeq" id="WP_188531694.1">
    <property type="nucleotide sequence ID" value="NZ_BMGR01000009.1"/>
</dbReference>
<evidence type="ECO:0000313" key="6">
    <source>
        <dbReference type="EMBL" id="GGG09589.1"/>
    </source>
</evidence>
<dbReference type="AlphaFoldDB" id="A0A917FWG8"/>
<dbReference type="EMBL" id="BMGR01000009">
    <property type="protein sequence ID" value="GGG09589.1"/>
    <property type="molecule type" value="Genomic_DNA"/>
</dbReference>
<dbReference type="SMART" id="SM00704">
    <property type="entry name" value="ZnF_CDGSH"/>
    <property type="match status" value="1"/>
</dbReference>
<gene>
    <name evidence="6" type="ORF">GCM10010916_28060</name>
</gene>
<sequence>MSDVKITISDHGPLIVNGEIELLDGEGKKIDTKQATYLCRCGLSTNKPFCTGAHKDKFESAVRA</sequence>
<dbReference type="InterPro" id="IPR042216">
    <property type="entry name" value="MitoNEET_CISD"/>
</dbReference>
<accession>A0A917FWG8</accession>
<dbReference type="InterPro" id="IPR018967">
    <property type="entry name" value="FeS-contain_CDGSH-typ"/>
</dbReference>
<evidence type="ECO:0000256" key="3">
    <source>
        <dbReference type="ARBA" id="ARBA00023004"/>
    </source>
</evidence>
<evidence type="ECO:0000313" key="7">
    <source>
        <dbReference type="Proteomes" id="UP000644756"/>
    </source>
</evidence>
<evidence type="ECO:0000256" key="1">
    <source>
        <dbReference type="ARBA" id="ARBA00022714"/>
    </source>
</evidence>
<reference evidence="6" key="1">
    <citation type="journal article" date="2014" name="Int. J. Syst. Evol. Microbiol.">
        <title>Complete genome sequence of Corynebacterium casei LMG S-19264T (=DSM 44701T), isolated from a smear-ripened cheese.</title>
        <authorList>
            <consortium name="US DOE Joint Genome Institute (JGI-PGF)"/>
            <person name="Walter F."/>
            <person name="Albersmeier A."/>
            <person name="Kalinowski J."/>
            <person name="Ruckert C."/>
        </authorList>
    </citation>
    <scope>NUCLEOTIDE SEQUENCE</scope>
    <source>
        <strain evidence="6">CGMCC 1.12987</strain>
    </source>
</reference>
<evidence type="ECO:0000259" key="5">
    <source>
        <dbReference type="SMART" id="SM00704"/>
    </source>
</evidence>
<dbReference type="Gene3D" id="3.40.5.90">
    <property type="entry name" value="CDGSH iron-sulfur domain, mitoNEET-type"/>
    <property type="match status" value="1"/>
</dbReference>
<organism evidence="6 7">
    <name type="scientific">Paenibacillus abyssi</name>
    <dbReference type="NCBI Taxonomy" id="1340531"/>
    <lineage>
        <taxon>Bacteria</taxon>
        <taxon>Bacillati</taxon>
        <taxon>Bacillota</taxon>
        <taxon>Bacilli</taxon>
        <taxon>Bacillales</taxon>
        <taxon>Paenibacillaceae</taxon>
        <taxon>Paenibacillus</taxon>
    </lineage>
</organism>
<evidence type="ECO:0000256" key="2">
    <source>
        <dbReference type="ARBA" id="ARBA00022723"/>
    </source>
</evidence>
<reference evidence="6" key="2">
    <citation type="submission" date="2020-09" db="EMBL/GenBank/DDBJ databases">
        <authorList>
            <person name="Sun Q."/>
            <person name="Zhou Y."/>
        </authorList>
    </citation>
    <scope>NUCLEOTIDE SEQUENCE</scope>
    <source>
        <strain evidence="6">CGMCC 1.12987</strain>
    </source>
</reference>